<feature type="compositionally biased region" description="Basic and acidic residues" evidence="1">
    <location>
        <begin position="164"/>
        <end position="176"/>
    </location>
</feature>
<gene>
    <name evidence="2" type="ORF">SOCE26_013460</name>
</gene>
<feature type="region of interest" description="Disordered" evidence="1">
    <location>
        <begin position="210"/>
        <end position="277"/>
    </location>
</feature>
<evidence type="ECO:0000313" key="2">
    <source>
        <dbReference type="EMBL" id="AUX39951.1"/>
    </source>
</evidence>
<protein>
    <submittedName>
        <fullName evidence="2">Uncharacterized protein</fullName>
    </submittedName>
</protein>
<proteinExistence type="predicted"/>
<reference evidence="2 3" key="1">
    <citation type="submission" date="2015-09" db="EMBL/GenBank/DDBJ databases">
        <title>Sorangium comparison.</title>
        <authorList>
            <person name="Zaburannyi N."/>
            <person name="Bunk B."/>
            <person name="Overmann J."/>
            <person name="Mueller R."/>
        </authorList>
    </citation>
    <scope>NUCLEOTIDE SEQUENCE [LARGE SCALE GENOMIC DNA]</scope>
    <source>
        <strain evidence="2 3">So ce26</strain>
    </source>
</reference>
<evidence type="ECO:0000313" key="3">
    <source>
        <dbReference type="Proteomes" id="UP000238348"/>
    </source>
</evidence>
<dbReference type="EMBL" id="CP012673">
    <property type="protein sequence ID" value="AUX39951.1"/>
    <property type="molecule type" value="Genomic_DNA"/>
</dbReference>
<evidence type="ECO:0000256" key="1">
    <source>
        <dbReference type="SAM" id="MobiDB-lite"/>
    </source>
</evidence>
<dbReference type="Proteomes" id="UP000238348">
    <property type="component" value="Chromosome"/>
</dbReference>
<dbReference type="AlphaFoldDB" id="A0A2L0EKY2"/>
<feature type="compositionally biased region" description="Basic residues" evidence="1">
    <location>
        <begin position="244"/>
        <end position="277"/>
    </location>
</feature>
<feature type="region of interest" description="Disordered" evidence="1">
    <location>
        <begin position="135"/>
        <end position="188"/>
    </location>
</feature>
<feature type="compositionally biased region" description="Low complexity" evidence="1">
    <location>
        <begin position="147"/>
        <end position="158"/>
    </location>
</feature>
<accession>A0A2L0EKY2</accession>
<sequence>MCGSVGPVFARGAATWRRRDRPRSHATVHLPRALRPPRGEGARPRWWVHVVADASDASTMATAPIEIALPNGRVMRVRPGVRPGHARARALARRRRRPRADAAAVSACLRHGQTYASTQELQRAGSCRRRAVLLGQPGPPAARQGITPPRCRPPATRTHPAKSRRTDRSCRRRVPELQHVAGGDGQGEGFGLLRENSFSDGVELVRVDHVRGVDGPEAPDASRGSRSRIPPAEPLAHVAGRGGGAHRPRDHRAAARRARGRRGRCHRPRRRAHRRGG</sequence>
<organism evidence="2 3">
    <name type="scientific">Sorangium cellulosum</name>
    <name type="common">Polyangium cellulosum</name>
    <dbReference type="NCBI Taxonomy" id="56"/>
    <lineage>
        <taxon>Bacteria</taxon>
        <taxon>Pseudomonadati</taxon>
        <taxon>Myxococcota</taxon>
        <taxon>Polyangia</taxon>
        <taxon>Polyangiales</taxon>
        <taxon>Polyangiaceae</taxon>
        <taxon>Sorangium</taxon>
    </lineage>
</organism>
<name>A0A2L0EKY2_SORCE</name>